<evidence type="ECO:0000313" key="3">
    <source>
        <dbReference type="Proteomes" id="UP000028294"/>
    </source>
</evidence>
<reference evidence="2 3" key="1">
    <citation type="submission" date="2019-03" db="EMBL/GenBank/DDBJ databases">
        <title>Complete genome assembly of MDR B. fragilis.</title>
        <authorList>
            <person name="Sydenham T.V."/>
            <person name="Hasman H."/>
            <person name="Justesen U.S."/>
        </authorList>
    </citation>
    <scope>NUCLEOTIDE SEQUENCE [LARGE SCALE GENOMIC DNA]</scope>
    <source>
        <strain evidence="2 3">DCMOUH0067B</strain>
    </source>
</reference>
<dbReference type="Proteomes" id="UP000028294">
    <property type="component" value="Chromosome"/>
</dbReference>
<evidence type="ECO:0008006" key="4">
    <source>
        <dbReference type="Google" id="ProtNLM"/>
    </source>
</evidence>
<protein>
    <recommendedName>
        <fullName evidence="4">Helix-turn-helix domain-containing protein</fullName>
    </recommendedName>
</protein>
<feature type="region of interest" description="Disordered" evidence="1">
    <location>
        <begin position="132"/>
        <end position="174"/>
    </location>
</feature>
<dbReference type="EMBL" id="CP036553">
    <property type="protein sequence ID" value="QCQ37975.1"/>
    <property type="molecule type" value="Genomic_DNA"/>
</dbReference>
<proteinExistence type="predicted"/>
<gene>
    <name evidence="2" type="ORF">IA74_018755</name>
</gene>
<feature type="region of interest" description="Disordered" evidence="1">
    <location>
        <begin position="192"/>
        <end position="213"/>
    </location>
</feature>
<feature type="compositionally biased region" description="Polar residues" evidence="1">
    <location>
        <begin position="136"/>
        <end position="147"/>
    </location>
</feature>
<dbReference type="AlphaFoldDB" id="A0AAP8ZYT5"/>
<organism evidence="2 3">
    <name type="scientific">Bacteroides fragilis</name>
    <dbReference type="NCBI Taxonomy" id="817"/>
    <lineage>
        <taxon>Bacteria</taxon>
        <taxon>Pseudomonadati</taxon>
        <taxon>Bacteroidota</taxon>
        <taxon>Bacteroidia</taxon>
        <taxon>Bacteroidales</taxon>
        <taxon>Bacteroidaceae</taxon>
        <taxon>Bacteroides</taxon>
    </lineage>
</organism>
<name>A0AAP8ZYT5_BACFG</name>
<feature type="compositionally biased region" description="Low complexity" evidence="1">
    <location>
        <begin position="159"/>
        <end position="172"/>
    </location>
</feature>
<accession>A0AAP8ZYT5</accession>
<evidence type="ECO:0000313" key="2">
    <source>
        <dbReference type="EMBL" id="QCQ37975.1"/>
    </source>
</evidence>
<evidence type="ECO:0000256" key="1">
    <source>
        <dbReference type="SAM" id="MobiDB-lite"/>
    </source>
</evidence>
<dbReference type="RefSeq" id="WP_137569139.1">
    <property type="nucleotide sequence ID" value="NZ_CP036553.1"/>
</dbReference>
<sequence length="295" mass="34096">MDNTKTKINSYSELLKESKYYVSYNTNLTFLLNPTEIVIFSTIVHLCNLNHTIASFPYLSKITNIKQTSLKKYMSNLKRLGLIDYVRCADGASNKYNLKLDNIKYVYDGLNTEKIDNKIAFVDKYKEEHLKEDVSNENNTQSDSELPQSDFDLPQSDFDLPQSDSDLPQSDSDLPKSECDLHIKKIVNNKNSNKENSLKEDSIKENAKAETNDTNSDKKRIIELYNEFKGSNTSLNKLEYIESVDKGELFPFIKHLLLKKLIDKDFYYKAVNRTTIKNNLESYQLLELNGKANYL</sequence>